<evidence type="ECO:0000313" key="2">
    <source>
        <dbReference type="Proteomes" id="UP000604241"/>
    </source>
</evidence>
<protein>
    <recommendedName>
        <fullName evidence="3">DUF559 domain-containing protein</fullName>
    </recommendedName>
</protein>
<evidence type="ECO:0000313" key="1">
    <source>
        <dbReference type="EMBL" id="MBD7917388.1"/>
    </source>
</evidence>
<evidence type="ECO:0008006" key="3">
    <source>
        <dbReference type="Google" id="ProtNLM"/>
    </source>
</evidence>
<keyword evidence="2" id="KW-1185">Reference proteome</keyword>
<name>A0ABR8QAE3_9CELL</name>
<gene>
    <name evidence="1" type="ORF">H9657_03725</name>
</gene>
<dbReference type="EMBL" id="JACSQV010000002">
    <property type="protein sequence ID" value="MBD7917388.1"/>
    <property type="molecule type" value="Genomic_DNA"/>
</dbReference>
<comment type="caution">
    <text evidence="1">The sequence shown here is derived from an EMBL/GenBank/DDBJ whole genome shotgun (WGS) entry which is preliminary data.</text>
</comment>
<sequence length="304" mass="32174">MRVAVRQEGLLGSRQCDAAGVTAQRRETLRCAGVLVPVVRGVHDAAALLPELDRGPDHVRRRAAWLALLALGPDRAVATGLCALALHGVHGLPRRIRPEAALPDGSHRRPGGGILVRGVDPQPVVRVGGARACTVAQALADAVGGLPRDSAVAVLDSAVHLGLLPCADLALVRSLLAGRRGCRRAAGWWDLVDGRAESPLETRARLQCVDAGVPPHDVQVPVRDRSGRVVARGDLGWWLATRRLLVVEIDGAGPHGTPQALYRDRTRQNAVLATGALLLRFTAADVDRGLVPVEVRRHLTASAP</sequence>
<organism evidence="1 2">
    <name type="scientific">Cellulomonas avistercoris</name>
    <dbReference type="NCBI Taxonomy" id="2762242"/>
    <lineage>
        <taxon>Bacteria</taxon>
        <taxon>Bacillati</taxon>
        <taxon>Actinomycetota</taxon>
        <taxon>Actinomycetes</taxon>
        <taxon>Micrococcales</taxon>
        <taxon>Cellulomonadaceae</taxon>
        <taxon>Cellulomonas</taxon>
    </lineage>
</organism>
<reference evidence="1 2" key="1">
    <citation type="submission" date="2020-08" db="EMBL/GenBank/DDBJ databases">
        <title>A Genomic Blueprint of the Chicken Gut Microbiome.</title>
        <authorList>
            <person name="Gilroy R."/>
            <person name="Ravi A."/>
            <person name="Getino M."/>
            <person name="Pursley I."/>
            <person name="Horton D.L."/>
            <person name="Alikhan N.-F."/>
            <person name="Baker D."/>
            <person name="Gharbi K."/>
            <person name="Hall N."/>
            <person name="Watson M."/>
            <person name="Adriaenssens E.M."/>
            <person name="Foster-Nyarko E."/>
            <person name="Jarju S."/>
            <person name="Secka A."/>
            <person name="Antonio M."/>
            <person name="Oren A."/>
            <person name="Chaudhuri R."/>
            <person name="La Ragione R.M."/>
            <person name="Hildebrand F."/>
            <person name="Pallen M.J."/>
        </authorList>
    </citation>
    <scope>NUCLEOTIDE SEQUENCE [LARGE SCALE GENOMIC DNA]</scope>
    <source>
        <strain evidence="1 2">Sa3CUA2</strain>
    </source>
</reference>
<accession>A0ABR8QAE3</accession>
<proteinExistence type="predicted"/>
<dbReference type="Proteomes" id="UP000604241">
    <property type="component" value="Unassembled WGS sequence"/>
</dbReference>